<dbReference type="CDD" id="cd15872">
    <property type="entry name" value="R-SNARE_VAMP5"/>
    <property type="match status" value="1"/>
</dbReference>
<dbReference type="GO" id="GO:0012505">
    <property type="term" value="C:endomembrane system"/>
    <property type="evidence" value="ECO:0007669"/>
    <property type="project" value="UniProtKB-SubCell"/>
</dbReference>
<dbReference type="Pfam" id="PF00957">
    <property type="entry name" value="Synaptobrevin"/>
    <property type="match status" value="2"/>
</dbReference>
<dbReference type="GO" id="GO:0043001">
    <property type="term" value="P:Golgi to plasma membrane protein transport"/>
    <property type="evidence" value="ECO:0007669"/>
    <property type="project" value="TreeGrafter"/>
</dbReference>
<dbReference type="AlphaFoldDB" id="A0A9Q0X8L8"/>
<feature type="transmembrane region" description="Helical" evidence="4">
    <location>
        <begin position="143"/>
        <end position="166"/>
    </location>
</feature>
<dbReference type="InterPro" id="IPR042166">
    <property type="entry name" value="Vamp5"/>
</dbReference>
<evidence type="ECO:0000256" key="3">
    <source>
        <dbReference type="PROSITE-ProRule" id="PRU00290"/>
    </source>
</evidence>
<evidence type="ECO:0000256" key="1">
    <source>
        <dbReference type="ARBA" id="ARBA00008025"/>
    </source>
</evidence>
<dbReference type="PANTHER" id="PTHR47462">
    <property type="entry name" value="VESICLE-ASSOCIATED MEMBRANE PROTEIN 5"/>
    <property type="match status" value="1"/>
</dbReference>
<dbReference type="GO" id="GO:0005886">
    <property type="term" value="C:plasma membrane"/>
    <property type="evidence" value="ECO:0007669"/>
    <property type="project" value="TreeGrafter"/>
</dbReference>
<comment type="subcellular location">
    <subcellularLocation>
        <location evidence="2">Endomembrane system</location>
        <topology evidence="2">Single-pass type IV membrane protein</topology>
    </subcellularLocation>
</comment>
<feature type="domain" description="V-SNARE coiled-coil homology" evidence="5">
    <location>
        <begin position="15"/>
        <end position="72"/>
    </location>
</feature>
<comment type="caution">
    <text evidence="6">The sequence shown here is derived from an EMBL/GenBank/DDBJ whole genome shotgun (WGS) entry which is preliminary data.</text>
</comment>
<dbReference type="PRINTS" id="PR00219">
    <property type="entry name" value="SYNAPTOBREVN"/>
</dbReference>
<dbReference type="InterPro" id="IPR042581">
    <property type="entry name" value="VAMP5_R-SNARE"/>
</dbReference>
<name>A0A9Q0X8L8_9SAUR</name>
<keyword evidence="4" id="KW-0812">Transmembrane</keyword>
<dbReference type="EMBL" id="JAPFRF010000022">
    <property type="protein sequence ID" value="KAJ7305319.1"/>
    <property type="molecule type" value="Genomic_DNA"/>
</dbReference>
<dbReference type="InterPro" id="IPR001388">
    <property type="entry name" value="Synaptobrevin-like"/>
</dbReference>
<dbReference type="PROSITE" id="PS50892">
    <property type="entry name" value="V_SNARE"/>
    <property type="match status" value="2"/>
</dbReference>
<dbReference type="OrthoDB" id="190375at2759"/>
<evidence type="ECO:0000256" key="2">
    <source>
        <dbReference type="ARBA" id="ARBA00046280"/>
    </source>
</evidence>
<evidence type="ECO:0000256" key="4">
    <source>
        <dbReference type="SAM" id="Phobius"/>
    </source>
</evidence>
<sequence>MEGGGGSGAGMANNRVKTLHSEVEGVKNIMTQNVERILARGENLDHLRNKTEDLEATRRVNILAHARTGLAKGGENSLQHCQREAEEVTEIMMENYSKVMEREGKLTELDERADELRNQSVAFSKTTKTLAQKKWWENMKYKVILGAVVAGVVVVILLAIVLSLTLPGSGSQADSAQDRTGGN</sequence>
<dbReference type="Proteomes" id="UP001142489">
    <property type="component" value="Unassembled WGS sequence"/>
</dbReference>
<dbReference type="Gene3D" id="1.20.5.110">
    <property type="match status" value="2"/>
</dbReference>
<gene>
    <name evidence="6" type="ORF">JRQ81_011238</name>
</gene>
<proteinExistence type="inferred from homology"/>
<dbReference type="PANTHER" id="PTHR47462:SF1">
    <property type="entry name" value="VESICLE-ASSOCIATED MEMBRANE PROTEIN 5"/>
    <property type="match status" value="1"/>
</dbReference>
<organism evidence="6 7">
    <name type="scientific">Phrynocephalus forsythii</name>
    <dbReference type="NCBI Taxonomy" id="171643"/>
    <lineage>
        <taxon>Eukaryota</taxon>
        <taxon>Metazoa</taxon>
        <taxon>Chordata</taxon>
        <taxon>Craniata</taxon>
        <taxon>Vertebrata</taxon>
        <taxon>Euteleostomi</taxon>
        <taxon>Lepidosauria</taxon>
        <taxon>Squamata</taxon>
        <taxon>Bifurcata</taxon>
        <taxon>Unidentata</taxon>
        <taxon>Episquamata</taxon>
        <taxon>Toxicofera</taxon>
        <taxon>Iguania</taxon>
        <taxon>Acrodonta</taxon>
        <taxon>Agamidae</taxon>
        <taxon>Agaminae</taxon>
        <taxon>Phrynocephalus</taxon>
    </lineage>
</organism>
<feature type="domain" description="V-SNARE coiled-coil homology" evidence="5">
    <location>
        <begin position="77"/>
        <end position="137"/>
    </location>
</feature>
<keyword evidence="4" id="KW-1133">Transmembrane helix</keyword>
<dbReference type="PROSITE" id="PS00417">
    <property type="entry name" value="SYNAPTOBREVIN"/>
    <property type="match status" value="1"/>
</dbReference>
<evidence type="ECO:0000313" key="6">
    <source>
        <dbReference type="EMBL" id="KAJ7305319.1"/>
    </source>
</evidence>
<keyword evidence="7" id="KW-1185">Reference proteome</keyword>
<protein>
    <recommendedName>
        <fullName evidence="5">V-SNARE coiled-coil homology domain-containing protein</fullName>
    </recommendedName>
</protein>
<keyword evidence="4" id="KW-0472">Membrane</keyword>
<reference evidence="6" key="1">
    <citation type="journal article" date="2023" name="DNA Res.">
        <title>Chromosome-level genome assembly of Phrynocephalus forsythii using third-generation DNA sequencing and Hi-C analysis.</title>
        <authorList>
            <person name="Qi Y."/>
            <person name="Zhao W."/>
            <person name="Zhao Y."/>
            <person name="Niu C."/>
            <person name="Cao S."/>
            <person name="Zhang Y."/>
        </authorList>
    </citation>
    <scope>NUCLEOTIDE SEQUENCE</scope>
    <source>
        <tissue evidence="6">Muscle</tissue>
    </source>
</reference>
<keyword evidence="3" id="KW-0175">Coiled coil</keyword>
<evidence type="ECO:0000259" key="5">
    <source>
        <dbReference type="PROSITE" id="PS50892"/>
    </source>
</evidence>
<dbReference type="SUPFAM" id="SSF58038">
    <property type="entry name" value="SNARE fusion complex"/>
    <property type="match status" value="2"/>
</dbReference>
<accession>A0A9Q0X8L8</accession>
<evidence type="ECO:0000313" key="7">
    <source>
        <dbReference type="Proteomes" id="UP001142489"/>
    </source>
</evidence>
<comment type="similarity">
    <text evidence="1">Belongs to the synaptobrevin family.</text>
</comment>
<dbReference type="InterPro" id="IPR042855">
    <property type="entry name" value="V_SNARE_CC"/>
</dbReference>